<sequence>MRASGYYAHAASFGPPPASITLDFGDSCVRLLCAALQAGAATLVPATLAELLQAAAYLQVAAVLQACSSYLRHAVLEAHPAAVLRVALDLGLADLAAHIEADFLRDFYMLSGEKAAVQLKEWPPAKRRDLLGGAALAAPTECCVVETLCHLHAASSADAVALVDCVRAELMSAHELAAATLYLQHNAKWVDRRLSTALAWRLLSARVAADLAAWPALGGGRMLGAEVARGGAGGGSGNGGAAQPLDARGAGAEAAPARRMRRRCLHCGLSTTHVEGWSGTAMLLTARRIPCSWGPSRPIALQLEREDPRHAGAEAAGGTTGRAGGDTDSGGTGWDVQLSLYPDTFPPGFEAVCWAFGGEGFYWCKLGPLAKAGPTWWKVGFLASQLPHALPVPAAPSSSGIGGGASGDALLLVGWWVPEQ</sequence>
<comment type="caution">
    <text evidence="2">The sequence shown here is derived from an EMBL/GenBank/DDBJ whole genome shotgun (WGS) entry which is preliminary data.</text>
</comment>
<dbReference type="EMBL" id="LHPF02000006">
    <property type="protein sequence ID" value="PSC73734.1"/>
    <property type="molecule type" value="Genomic_DNA"/>
</dbReference>
<dbReference type="AlphaFoldDB" id="A0A2P6VI15"/>
<evidence type="ECO:0000313" key="2">
    <source>
        <dbReference type="EMBL" id="PSC73734.1"/>
    </source>
</evidence>
<feature type="compositionally biased region" description="Gly residues" evidence="1">
    <location>
        <begin position="318"/>
        <end position="329"/>
    </location>
</feature>
<keyword evidence="3" id="KW-1185">Reference proteome</keyword>
<gene>
    <name evidence="2" type="ORF">C2E20_3235</name>
</gene>
<evidence type="ECO:0000256" key="1">
    <source>
        <dbReference type="SAM" id="MobiDB-lite"/>
    </source>
</evidence>
<protein>
    <submittedName>
        <fullName evidence="2">Kelch 9 isoform X2</fullName>
    </submittedName>
</protein>
<proteinExistence type="predicted"/>
<feature type="region of interest" description="Disordered" evidence="1">
    <location>
        <begin position="309"/>
        <end position="329"/>
    </location>
</feature>
<dbReference type="OrthoDB" id="514711at2759"/>
<dbReference type="Proteomes" id="UP000239649">
    <property type="component" value="Unassembled WGS sequence"/>
</dbReference>
<organism evidence="2 3">
    <name type="scientific">Micractinium conductrix</name>
    <dbReference type="NCBI Taxonomy" id="554055"/>
    <lineage>
        <taxon>Eukaryota</taxon>
        <taxon>Viridiplantae</taxon>
        <taxon>Chlorophyta</taxon>
        <taxon>core chlorophytes</taxon>
        <taxon>Trebouxiophyceae</taxon>
        <taxon>Chlorellales</taxon>
        <taxon>Chlorellaceae</taxon>
        <taxon>Chlorella clade</taxon>
        <taxon>Micractinium</taxon>
    </lineage>
</organism>
<reference evidence="2 3" key="1">
    <citation type="journal article" date="2018" name="Plant J.">
        <title>Genome sequences of Chlorella sorokiniana UTEX 1602 and Micractinium conductrix SAG 241.80: implications to maltose excretion by a green alga.</title>
        <authorList>
            <person name="Arriola M.B."/>
            <person name="Velmurugan N."/>
            <person name="Zhang Y."/>
            <person name="Plunkett M.H."/>
            <person name="Hondzo H."/>
            <person name="Barney B.M."/>
        </authorList>
    </citation>
    <scope>NUCLEOTIDE SEQUENCE [LARGE SCALE GENOMIC DNA]</scope>
    <source>
        <strain evidence="2 3">SAG 241.80</strain>
    </source>
</reference>
<name>A0A2P6VI15_9CHLO</name>
<evidence type="ECO:0000313" key="3">
    <source>
        <dbReference type="Proteomes" id="UP000239649"/>
    </source>
</evidence>
<accession>A0A2P6VI15</accession>